<evidence type="ECO:0000313" key="14">
    <source>
        <dbReference type="Proteomes" id="UP000018914"/>
    </source>
</evidence>
<dbReference type="SUPFAM" id="SSF63380">
    <property type="entry name" value="Riboflavin synthase domain-like"/>
    <property type="match status" value="2"/>
</dbReference>
<evidence type="ECO:0000256" key="8">
    <source>
        <dbReference type="ARBA" id="ARBA00022679"/>
    </source>
</evidence>
<keyword evidence="9" id="KW-0677">Repeat</keyword>
<accession>W0DDK4</accession>
<protein>
    <recommendedName>
        <fullName evidence="6 10">Riboflavin synthase</fullName>
        <ecNumber evidence="5 10">2.5.1.9</ecNumber>
    </recommendedName>
</protein>
<dbReference type="CDD" id="cd00402">
    <property type="entry name" value="Riboflavin_synthase_like"/>
    <property type="match status" value="1"/>
</dbReference>
<feature type="domain" description="Lumazine-binding" evidence="12">
    <location>
        <begin position="95"/>
        <end position="191"/>
    </location>
</feature>
<dbReference type="eggNOG" id="COG0307">
    <property type="taxonomic scope" value="Bacteria"/>
</dbReference>
<dbReference type="PIRSF" id="PIRSF000498">
    <property type="entry name" value="Riboflavin_syn_A"/>
    <property type="match status" value="1"/>
</dbReference>
<dbReference type="PATRIC" id="fig|75906.3.peg.1320"/>
<evidence type="ECO:0000256" key="5">
    <source>
        <dbReference type="ARBA" id="ARBA00012827"/>
    </source>
</evidence>
<dbReference type="OrthoDB" id="9788537at2"/>
<dbReference type="NCBIfam" id="NF009566">
    <property type="entry name" value="PRK13020.1"/>
    <property type="match status" value="1"/>
</dbReference>
<dbReference type="HOGENOM" id="CLU_034388_2_0_0"/>
<dbReference type="InterPro" id="IPR001783">
    <property type="entry name" value="Lumazine-bd"/>
</dbReference>
<dbReference type="InterPro" id="IPR026017">
    <property type="entry name" value="Lumazine-bd_dom"/>
</dbReference>
<dbReference type="RefSeq" id="WP_025306492.1">
    <property type="nucleotide sequence ID" value="NZ_CP007028.1"/>
</dbReference>
<proteinExistence type="predicted"/>
<dbReference type="STRING" id="75906.THERU_06805"/>
<evidence type="ECO:0000259" key="12">
    <source>
        <dbReference type="PROSITE" id="PS51177"/>
    </source>
</evidence>
<evidence type="ECO:0000256" key="4">
    <source>
        <dbReference type="ARBA" id="ARBA00011233"/>
    </source>
</evidence>
<feature type="repeat" description="Lumazine-binding" evidence="11">
    <location>
        <begin position="95"/>
        <end position="191"/>
    </location>
</feature>
<reference evidence="13 14" key="1">
    <citation type="submission" date="2013-12" db="EMBL/GenBank/DDBJ databases">
        <authorList>
            <consortium name="DOE Joint Genome Institute"/>
            <person name="Eisen J."/>
            <person name="Huntemann M."/>
            <person name="Han J."/>
            <person name="Chen A."/>
            <person name="Kyrpides N."/>
            <person name="Mavromatis K."/>
            <person name="Markowitz V."/>
            <person name="Palaniappan K."/>
            <person name="Ivanova N."/>
            <person name="Schaumberg A."/>
            <person name="Pati A."/>
            <person name="Liolios K."/>
            <person name="Nordberg H.P."/>
            <person name="Cantor M.N."/>
            <person name="Hua S.X."/>
            <person name="Woyke T."/>
        </authorList>
    </citation>
    <scope>NUCLEOTIDE SEQUENCE [LARGE SCALE GENOMIC DNA]</scope>
    <source>
        <strain evidence="13 14">DSM 23557</strain>
    </source>
</reference>
<dbReference type="GO" id="GO:0009231">
    <property type="term" value="P:riboflavin biosynthetic process"/>
    <property type="evidence" value="ECO:0007669"/>
    <property type="project" value="UniProtKB-KW"/>
</dbReference>
<evidence type="ECO:0000256" key="3">
    <source>
        <dbReference type="ARBA" id="ARBA00004887"/>
    </source>
</evidence>
<evidence type="ECO:0000256" key="9">
    <source>
        <dbReference type="ARBA" id="ARBA00022737"/>
    </source>
</evidence>
<comment type="catalytic activity">
    <reaction evidence="1">
        <text>2 6,7-dimethyl-8-(1-D-ribityl)lumazine + H(+) = 5-amino-6-(D-ribitylamino)uracil + riboflavin</text>
        <dbReference type="Rhea" id="RHEA:20772"/>
        <dbReference type="ChEBI" id="CHEBI:15378"/>
        <dbReference type="ChEBI" id="CHEBI:15934"/>
        <dbReference type="ChEBI" id="CHEBI:57986"/>
        <dbReference type="ChEBI" id="CHEBI:58201"/>
        <dbReference type="EC" id="2.5.1.9"/>
    </reaction>
</comment>
<evidence type="ECO:0000256" key="11">
    <source>
        <dbReference type="PROSITE-ProRule" id="PRU00524"/>
    </source>
</evidence>
<evidence type="ECO:0000256" key="10">
    <source>
        <dbReference type="NCBIfam" id="TIGR00187"/>
    </source>
</evidence>
<keyword evidence="8" id="KW-0808">Transferase</keyword>
<evidence type="ECO:0000256" key="6">
    <source>
        <dbReference type="ARBA" id="ARBA00013950"/>
    </source>
</evidence>
<dbReference type="PANTHER" id="PTHR21098">
    <property type="entry name" value="RIBOFLAVIN SYNTHASE ALPHA CHAIN"/>
    <property type="match status" value="1"/>
</dbReference>
<dbReference type="EC" id="2.5.1.9" evidence="5 10"/>
<dbReference type="InterPro" id="IPR017938">
    <property type="entry name" value="Riboflavin_synthase-like_b-brl"/>
</dbReference>
<organism evidence="14">
    <name type="scientific">Thermocrinis ruber</name>
    <dbReference type="NCBI Taxonomy" id="75906"/>
    <lineage>
        <taxon>Bacteria</taxon>
        <taxon>Pseudomonadati</taxon>
        <taxon>Aquificota</taxon>
        <taxon>Aquificia</taxon>
        <taxon>Aquificales</taxon>
        <taxon>Aquificaceae</taxon>
        <taxon>Thermocrinis</taxon>
    </lineage>
</organism>
<evidence type="ECO:0000256" key="1">
    <source>
        <dbReference type="ARBA" id="ARBA00000968"/>
    </source>
</evidence>
<dbReference type="EMBL" id="CP007028">
    <property type="protein sequence ID" value="AHE96421.1"/>
    <property type="molecule type" value="Genomic_DNA"/>
</dbReference>
<name>W0DDK4_9AQUI</name>
<evidence type="ECO:0000256" key="2">
    <source>
        <dbReference type="ARBA" id="ARBA00002803"/>
    </source>
</evidence>
<dbReference type="AlphaFoldDB" id="W0DDK4"/>
<keyword evidence="14" id="KW-1185">Reference proteome</keyword>
<evidence type="ECO:0000313" key="13">
    <source>
        <dbReference type="EMBL" id="AHE96421.1"/>
    </source>
</evidence>
<dbReference type="Pfam" id="PF00677">
    <property type="entry name" value="Lum_binding"/>
    <property type="match status" value="2"/>
</dbReference>
<dbReference type="Gene3D" id="2.40.30.20">
    <property type="match status" value="2"/>
</dbReference>
<dbReference type="InterPro" id="IPR023366">
    <property type="entry name" value="ATP_synth_asu-like_sf"/>
</dbReference>
<feature type="domain" description="Lumazine-binding" evidence="12">
    <location>
        <begin position="1"/>
        <end position="94"/>
    </location>
</feature>
<dbReference type="Proteomes" id="UP000018914">
    <property type="component" value="Chromosome"/>
</dbReference>
<feature type="repeat" description="Lumazine-binding" evidence="11">
    <location>
        <begin position="1"/>
        <end position="94"/>
    </location>
</feature>
<dbReference type="PANTHER" id="PTHR21098:SF12">
    <property type="entry name" value="RIBOFLAVIN SYNTHASE"/>
    <property type="match status" value="1"/>
</dbReference>
<keyword evidence="7" id="KW-0686">Riboflavin biosynthesis</keyword>
<evidence type="ECO:0000256" key="7">
    <source>
        <dbReference type="ARBA" id="ARBA00022619"/>
    </source>
</evidence>
<comment type="function">
    <text evidence="2">Catalyzes the dismutation of two molecules of 6,7-dimethyl-8-ribityllumazine, resulting in the formation of riboflavin and 5-amino-6-(D-ribitylamino)uracil.</text>
</comment>
<comment type="pathway">
    <text evidence="3">Cofactor biosynthesis; riboflavin biosynthesis; riboflavin from 2-hydroxy-3-oxobutyl phosphate and 5-amino-6-(D-ribitylamino)uracil: step 2/2.</text>
</comment>
<dbReference type="GO" id="GO:0004746">
    <property type="term" value="F:riboflavin synthase activity"/>
    <property type="evidence" value="ECO:0007669"/>
    <property type="project" value="UniProtKB-UniRule"/>
</dbReference>
<comment type="subunit">
    <text evidence="4">Homotrimer.</text>
</comment>
<dbReference type="NCBIfam" id="NF006767">
    <property type="entry name" value="PRK09289.1"/>
    <property type="match status" value="1"/>
</dbReference>
<dbReference type="NCBIfam" id="TIGR00187">
    <property type="entry name" value="ribE"/>
    <property type="match status" value="1"/>
</dbReference>
<dbReference type="PROSITE" id="PS51177">
    <property type="entry name" value="LUMAZINE_BIND"/>
    <property type="match status" value="2"/>
</dbReference>
<dbReference type="KEGG" id="trd:THERU_06805"/>
<gene>
    <name evidence="13" type="ORF">THERU_06805</name>
</gene>
<sequence>MFSGIVEEVGIVEGLKPTPGGARLVVRSSLGELKLGDSVAVNGVCLTLVEWKGQLLSFDLSQETLSRSNLRFLKKGDPVNLERALRVGDRIGGHFLQGHVDFTSPIEALSQRGEHWELRVRVPKEYLPYVVEKGSIGIDGISLTINYIQGEIISINIIPHTYQNTNLRSRKKGDLVNVELDILGKYVVNYLNLLQRDARIEKLWSGLWG</sequence>
<dbReference type="FunFam" id="2.40.30.20:FF:000003">
    <property type="entry name" value="Riboflavin synthase, alpha subunit"/>
    <property type="match status" value="1"/>
</dbReference>
<dbReference type="FunFam" id="2.40.30.20:FF:000004">
    <property type="entry name" value="Riboflavin synthase, alpha subunit"/>
    <property type="match status" value="1"/>
</dbReference>